<evidence type="ECO:0008006" key="3">
    <source>
        <dbReference type="Google" id="ProtNLM"/>
    </source>
</evidence>
<proteinExistence type="predicted"/>
<keyword evidence="2" id="KW-1185">Reference proteome</keyword>
<sequence>MTYEELSEYNGMIFGYSPLKPILVAVKGAVFDVTRNSAYEPGWPYHGSVSCTW</sequence>
<dbReference type="Gene3D" id="3.10.120.10">
    <property type="entry name" value="Cytochrome b5-like heme/steroid binding domain"/>
    <property type="match status" value="1"/>
</dbReference>
<dbReference type="AlphaFoldDB" id="W2RM17"/>
<reference evidence="1 2" key="1">
    <citation type="submission" date="2013-03" db="EMBL/GenBank/DDBJ databases">
        <title>The Genome Sequence of Phialophora europaea CBS 101466.</title>
        <authorList>
            <consortium name="The Broad Institute Genomics Platform"/>
            <person name="Cuomo C."/>
            <person name="de Hoog S."/>
            <person name="Gorbushina A."/>
            <person name="Walker B."/>
            <person name="Young S.K."/>
            <person name="Zeng Q."/>
            <person name="Gargeya S."/>
            <person name="Fitzgerald M."/>
            <person name="Haas B."/>
            <person name="Abouelleil A."/>
            <person name="Allen A.W."/>
            <person name="Alvarado L."/>
            <person name="Arachchi H.M."/>
            <person name="Berlin A.M."/>
            <person name="Chapman S.B."/>
            <person name="Gainer-Dewar J."/>
            <person name="Goldberg J."/>
            <person name="Griggs A."/>
            <person name="Gujja S."/>
            <person name="Hansen M."/>
            <person name="Howarth C."/>
            <person name="Imamovic A."/>
            <person name="Ireland A."/>
            <person name="Larimer J."/>
            <person name="McCowan C."/>
            <person name="Murphy C."/>
            <person name="Pearson M."/>
            <person name="Poon T.W."/>
            <person name="Priest M."/>
            <person name="Roberts A."/>
            <person name="Saif S."/>
            <person name="Shea T."/>
            <person name="Sisk P."/>
            <person name="Sykes S."/>
            <person name="Wortman J."/>
            <person name="Nusbaum C."/>
            <person name="Birren B."/>
        </authorList>
    </citation>
    <scope>NUCLEOTIDE SEQUENCE [LARGE SCALE GENOMIC DNA]</scope>
    <source>
        <strain evidence="1 2">CBS 101466</strain>
    </source>
</reference>
<dbReference type="InParanoid" id="W2RM17"/>
<dbReference type="Proteomes" id="UP000030752">
    <property type="component" value="Unassembled WGS sequence"/>
</dbReference>
<dbReference type="VEuPathDB" id="FungiDB:HMPREF1541_09057"/>
<evidence type="ECO:0000313" key="2">
    <source>
        <dbReference type="Proteomes" id="UP000030752"/>
    </source>
</evidence>
<protein>
    <recommendedName>
        <fullName evidence="3">Cytochrome b5 heme-binding domain-containing protein</fullName>
    </recommendedName>
</protein>
<dbReference type="OrthoDB" id="899at2759"/>
<accession>W2RM17</accession>
<dbReference type="SUPFAM" id="SSF55856">
    <property type="entry name" value="Cytochrome b5-like heme/steroid binding domain"/>
    <property type="match status" value="1"/>
</dbReference>
<evidence type="ECO:0000313" key="1">
    <source>
        <dbReference type="EMBL" id="ETN36779.1"/>
    </source>
</evidence>
<dbReference type="EMBL" id="KB822725">
    <property type="protein sequence ID" value="ETN36779.1"/>
    <property type="molecule type" value="Genomic_DNA"/>
</dbReference>
<dbReference type="HOGENOM" id="CLU_3068617_0_0_1"/>
<dbReference type="GeneID" id="19976396"/>
<dbReference type="RefSeq" id="XP_008721597.1">
    <property type="nucleotide sequence ID" value="XM_008723375.1"/>
</dbReference>
<name>W2RM17_CYPE1</name>
<gene>
    <name evidence="1" type="ORF">HMPREF1541_09057</name>
</gene>
<organism evidence="1 2">
    <name type="scientific">Cyphellophora europaea (strain CBS 101466)</name>
    <name type="common">Phialophora europaea</name>
    <dbReference type="NCBI Taxonomy" id="1220924"/>
    <lineage>
        <taxon>Eukaryota</taxon>
        <taxon>Fungi</taxon>
        <taxon>Dikarya</taxon>
        <taxon>Ascomycota</taxon>
        <taxon>Pezizomycotina</taxon>
        <taxon>Eurotiomycetes</taxon>
        <taxon>Chaetothyriomycetidae</taxon>
        <taxon>Chaetothyriales</taxon>
        <taxon>Cyphellophoraceae</taxon>
        <taxon>Cyphellophora</taxon>
    </lineage>
</organism>
<dbReference type="InterPro" id="IPR036400">
    <property type="entry name" value="Cyt_B5-like_heme/steroid_sf"/>
</dbReference>